<dbReference type="AlphaFoldDB" id="A0AAX3SY72"/>
<dbReference type="PANTHER" id="PTHR11113">
    <property type="entry name" value="N-ACETYLGLUCOSAMINE-6-PHOSPHATE DEACETYLASE"/>
    <property type="match status" value="1"/>
</dbReference>
<evidence type="ECO:0000313" key="4">
    <source>
        <dbReference type="Proteomes" id="UP001214629"/>
    </source>
</evidence>
<name>A0AAX3SY72_SPICI</name>
<dbReference type="GO" id="GO:0008448">
    <property type="term" value="F:N-acetylglucosamine-6-phosphate deacetylase activity"/>
    <property type="evidence" value="ECO:0007669"/>
    <property type="project" value="TreeGrafter"/>
</dbReference>
<dbReference type="RefSeq" id="WP_277938483.1">
    <property type="nucleotide sequence ID" value="NZ_CP096246.1"/>
</dbReference>
<accession>A0AAX3SY72</accession>
<evidence type="ECO:0008006" key="5">
    <source>
        <dbReference type="Google" id="ProtNLM"/>
    </source>
</evidence>
<reference evidence="3 4" key="1">
    <citation type="submission" date="2022-04" db="EMBL/GenBank/DDBJ databases">
        <title>Whole genome of Spiroplasma citri.</title>
        <authorList>
            <person name="Khanchezar A."/>
            <person name="Izadpanah K."/>
            <person name="Taghavi M."/>
            <person name="Ghorbani A."/>
            <person name="Beven L."/>
        </authorList>
    </citation>
    <scope>NUCLEOTIDE SEQUENCE [LARGE SCALE GENOMIC DNA]</scope>
    <source>
        <strain evidence="3 4">D4</strain>
    </source>
</reference>
<gene>
    <name evidence="3" type="ORF">M0C40_08215</name>
</gene>
<dbReference type="SUPFAM" id="SSF51556">
    <property type="entry name" value="Metallo-dependent hydrolases"/>
    <property type="match status" value="1"/>
</dbReference>
<sequence length="83" mass="9326">MGYDLQQAIIMPGFIDCHVHGGYGEDTEKGTIASFQKFAQVVPQEGITKYCQAMITGSDETLTKILTVYPFTAFNHNIDFFHF</sequence>
<organism evidence="3 4">
    <name type="scientific">Spiroplasma citri</name>
    <dbReference type="NCBI Taxonomy" id="2133"/>
    <lineage>
        <taxon>Bacteria</taxon>
        <taxon>Bacillati</taxon>
        <taxon>Mycoplasmatota</taxon>
        <taxon>Mollicutes</taxon>
        <taxon>Entomoplasmatales</taxon>
        <taxon>Spiroplasmataceae</taxon>
        <taxon>Spiroplasma</taxon>
    </lineage>
</organism>
<dbReference type="Proteomes" id="UP001214629">
    <property type="component" value="Chromosome"/>
</dbReference>
<dbReference type="PANTHER" id="PTHR11113:SF14">
    <property type="entry name" value="N-ACETYLGLUCOSAMINE-6-PHOSPHATE DEACETYLASE"/>
    <property type="match status" value="1"/>
</dbReference>
<comment type="similarity">
    <text evidence="1">Belongs to the metallo-dependent hydrolases superfamily. NagA family.</text>
</comment>
<evidence type="ECO:0000256" key="2">
    <source>
        <dbReference type="ARBA" id="ARBA00022801"/>
    </source>
</evidence>
<dbReference type="InterPro" id="IPR011059">
    <property type="entry name" value="Metal-dep_hydrolase_composite"/>
</dbReference>
<proteinExistence type="inferred from homology"/>
<evidence type="ECO:0000313" key="3">
    <source>
        <dbReference type="EMBL" id="WFG96072.1"/>
    </source>
</evidence>
<dbReference type="InterPro" id="IPR032466">
    <property type="entry name" value="Metal_Hydrolase"/>
</dbReference>
<dbReference type="Gene3D" id="2.30.40.10">
    <property type="entry name" value="Urease, subunit C, domain 1"/>
    <property type="match status" value="1"/>
</dbReference>
<keyword evidence="4" id="KW-1185">Reference proteome</keyword>
<keyword evidence="2" id="KW-0378">Hydrolase</keyword>
<protein>
    <recommendedName>
        <fullName evidence="5">N-acetylglucosamine-6-phosphate deacetylase</fullName>
    </recommendedName>
</protein>
<dbReference type="Gene3D" id="3.20.20.140">
    <property type="entry name" value="Metal-dependent hydrolases"/>
    <property type="match status" value="1"/>
</dbReference>
<dbReference type="GO" id="GO:0006046">
    <property type="term" value="P:N-acetylglucosamine catabolic process"/>
    <property type="evidence" value="ECO:0007669"/>
    <property type="project" value="TreeGrafter"/>
</dbReference>
<dbReference type="EMBL" id="CP096246">
    <property type="protein sequence ID" value="WFG96072.1"/>
    <property type="molecule type" value="Genomic_DNA"/>
</dbReference>
<evidence type="ECO:0000256" key="1">
    <source>
        <dbReference type="ARBA" id="ARBA00010716"/>
    </source>
</evidence>